<evidence type="ECO:0000313" key="2">
    <source>
        <dbReference type="EMBL" id="CAG9178333.1"/>
    </source>
</evidence>
<accession>A0ABN7YXP0</accession>
<proteinExistence type="predicted"/>
<name>A0ABN7YXP0_9BURK</name>
<dbReference type="Proteomes" id="UP000721236">
    <property type="component" value="Unassembled WGS sequence"/>
</dbReference>
<dbReference type="RefSeq" id="WP_377747458.1">
    <property type="nucleotide sequence ID" value="NZ_JBHSEV010000005.1"/>
</dbReference>
<dbReference type="InterPro" id="IPR021556">
    <property type="entry name" value="DUF2950"/>
</dbReference>
<protein>
    <recommendedName>
        <fullName evidence="4">DUF2950 domain-containing protein</fullName>
    </recommendedName>
</protein>
<evidence type="ECO:0000313" key="3">
    <source>
        <dbReference type="Proteomes" id="UP000721236"/>
    </source>
</evidence>
<evidence type="ECO:0000256" key="1">
    <source>
        <dbReference type="SAM" id="SignalP"/>
    </source>
</evidence>
<reference evidence="2 3" key="1">
    <citation type="submission" date="2021-08" db="EMBL/GenBank/DDBJ databases">
        <authorList>
            <person name="Peeters C."/>
        </authorList>
    </citation>
    <scope>NUCLEOTIDE SEQUENCE [LARGE SCALE GENOMIC DNA]</scope>
    <source>
        <strain evidence="2 3">LMG 21510</strain>
    </source>
</reference>
<feature type="chain" id="PRO_5045588057" description="DUF2950 domain-containing protein" evidence="1">
    <location>
        <begin position="26"/>
        <end position="298"/>
    </location>
</feature>
<dbReference type="EMBL" id="CAJZAH010000003">
    <property type="protein sequence ID" value="CAG9178333.1"/>
    <property type="molecule type" value="Genomic_DNA"/>
</dbReference>
<keyword evidence="1" id="KW-0732">Signal</keyword>
<evidence type="ECO:0008006" key="4">
    <source>
        <dbReference type="Google" id="ProtNLM"/>
    </source>
</evidence>
<gene>
    <name evidence="2" type="ORF">LMG21510_03558</name>
</gene>
<sequence length="298" mass="32038">MTSRSFGAKPMTAAMALAVSAGAWAAAAQEHFASPQAAMQAFGDAVATSDEDALRAILGSDYRRLIPPVGAEARYRFLGAWSEARTVRPDGDSRAYIAVGHDGWTLPIPLAKSAQGWTFDVPEGVREMRLRRIGRNELAVMQTMLAIYDAQREYASVDRDGDGVLAYAGRLSSAPGKRDGLYWPTRGDEPESPLGPAFLAAGRGNATQQGYHGYHYKLLTAQGPHAPGGEYDYVVRGQLFGGFAVVAWPARYGDSGVKSFLISHEGQLYEADLGPQSAARAAAMRRFDPGPGWSRITP</sequence>
<organism evidence="2 3">
    <name type="scientific">Cupriavidus respiraculi</name>
    <dbReference type="NCBI Taxonomy" id="195930"/>
    <lineage>
        <taxon>Bacteria</taxon>
        <taxon>Pseudomonadati</taxon>
        <taxon>Pseudomonadota</taxon>
        <taxon>Betaproteobacteria</taxon>
        <taxon>Burkholderiales</taxon>
        <taxon>Burkholderiaceae</taxon>
        <taxon>Cupriavidus</taxon>
    </lineage>
</organism>
<feature type="signal peptide" evidence="1">
    <location>
        <begin position="1"/>
        <end position="25"/>
    </location>
</feature>
<comment type="caution">
    <text evidence="2">The sequence shown here is derived from an EMBL/GenBank/DDBJ whole genome shotgun (WGS) entry which is preliminary data.</text>
</comment>
<dbReference type="Pfam" id="PF11453">
    <property type="entry name" value="DUF2950"/>
    <property type="match status" value="1"/>
</dbReference>
<keyword evidence="3" id="KW-1185">Reference proteome</keyword>